<organism evidence="3 4">
    <name type="scientific">Wenyingzhuangia gilva</name>
    <dbReference type="NCBI Taxonomy" id="3057677"/>
    <lineage>
        <taxon>Bacteria</taxon>
        <taxon>Pseudomonadati</taxon>
        <taxon>Bacteroidota</taxon>
        <taxon>Flavobacteriia</taxon>
        <taxon>Flavobacteriales</taxon>
        <taxon>Flavobacteriaceae</taxon>
        <taxon>Wenyingzhuangia</taxon>
    </lineage>
</organism>
<dbReference type="Proteomes" id="UP001168642">
    <property type="component" value="Unassembled WGS sequence"/>
</dbReference>
<dbReference type="InterPro" id="IPR026444">
    <property type="entry name" value="Secre_tail"/>
</dbReference>
<evidence type="ECO:0000313" key="4">
    <source>
        <dbReference type="Proteomes" id="UP001168642"/>
    </source>
</evidence>
<dbReference type="RefSeq" id="WP_302883276.1">
    <property type="nucleotide sequence ID" value="NZ_JAUMIT010000001.1"/>
</dbReference>
<evidence type="ECO:0000256" key="1">
    <source>
        <dbReference type="ARBA" id="ARBA00022729"/>
    </source>
</evidence>
<name>A0ABT8VPY1_9FLAO</name>
<dbReference type="NCBIfam" id="TIGR04183">
    <property type="entry name" value="Por_Secre_tail"/>
    <property type="match status" value="1"/>
</dbReference>
<dbReference type="InterPro" id="IPR015943">
    <property type="entry name" value="WD40/YVTN_repeat-like_dom_sf"/>
</dbReference>
<comment type="caution">
    <text evidence="3">The sequence shown here is derived from an EMBL/GenBank/DDBJ whole genome shotgun (WGS) entry which is preliminary data.</text>
</comment>
<dbReference type="Pfam" id="PF07494">
    <property type="entry name" value="Reg_prop"/>
    <property type="match status" value="1"/>
</dbReference>
<dbReference type="EMBL" id="JAUMIT010000001">
    <property type="protein sequence ID" value="MDO3694033.1"/>
    <property type="molecule type" value="Genomic_DNA"/>
</dbReference>
<sequence length="782" mass="86920">MKYIYLFLFLSFQLVMSQKDYSNQWQDLYSYNNVKDFTIVGNKLYAISNNAMFIYDIETNETQKFSSVNGLSGTTTSSVSFDELSESIIIGYENGLIEIVSQDSRVTPVTGIRDNLILVDKIVHGVYSNQNQSYVYGDFGIVELNVDAFEFGDTYKLSNSSSSNIVNQIVIENNELYAATNNGLYKIDLSLNPVDFNNWTLITSGNITNLLNLNSKVFFTKGNSIFEITNPSTTIITESKNILDLSVNETTNELVVTMSNMVTLYEILTFAKTDQVDFSSASDYSFTSTRAIVNNNQVYVNTTNFGVLKTLLSDKVNYAELHPDGPSANDIFSITVSDNQKWVVYGGHNPSYNGLNRFRGVDYFIDGKWNYLRNNQIGSKKDYVKAIVDPFDDSKVLIASIIDGVTELNDFNFVKRWERANTNDVLPGHLTTGQALVGNMIVDKNNLIWTANSRAKDNQFFSSYNGEKNGVDRWESKITFAEIPGSEGYVRGFNKMYVDQNNNVFAASARTGLLVFNANPIEDESKRKTTVLNDLPNNGELNSNYVFSVVADENERIWIGTGLGLVVFDDYKNLYNDVKRPAYTLIIEEDGAAREFLANTQVNDIIIDLSGNKWFATQGAGVIQTSSDGQKTYNIFNSSNSPLPDDTVIDLELDETTGQIYMVTEKGTLAYDSKNEPFGTKITSVVAYPNPAIRNQTGHEKITIVAKDGSGIPDGTNVKIMDVSGRLVYETNVNQSSQSFGGKVVWDKTNLRGNPVVSGVYIVLLSSPDGSETTTAKIAIVN</sequence>
<gene>
    <name evidence="3" type="ORF">QVZ41_04100</name>
</gene>
<keyword evidence="4" id="KW-1185">Reference proteome</keyword>
<protein>
    <submittedName>
        <fullName evidence="3">T9SS type A sorting domain-containing protein</fullName>
    </submittedName>
</protein>
<dbReference type="InterPro" id="IPR048954">
    <property type="entry name" value="PorZ_N"/>
</dbReference>
<dbReference type="SUPFAM" id="SSF63829">
    <property type="entry name" value="Calcium-dependent phosphotriesterase"/>
    <property type="match status" value="1"/>
</dbReference>
<feature type="domain" description="PorZ N-terminal beta-propeller" evidence="2">
    <location>
        <begin position="44"/>
        <end position="200"/>
    </location>
</feature>
<dbReference type="Gene3D" id="2.60.40.4070">
    <property type="match status" value="1"/>
</dbReference>
<dbReference type="InterPro" id="IPR011110">
    <property type="entry name" value="Reg_prop"/>
</dbReference>
<dbReference type="Pfam" id="PF21544">
    <property type="entry name" value="PorZ_N_b_propeller"/>
    <property type="match status" value="1"/>
</dbReference>
<evidence type="ECO:0000259" key="2">
    <source>
        <dbReference type="Pfam" id="PF21544"/>
    </source>
</evidence>
<keyword evidence="1" id="KW-0732">Signal</keyword>
<dbReference type="Gene3D" id="2.130.10.10">
    <property type="entry name" value="YVTN repeat-like/Quinoprotein amine dehydrogenase"/>
    <property type="match status" value="2"/>
</dbReference>
<accession>A0ABT8VPY1</accession>
<evidence type="ECO:0000313" key="3">
    <source>
        <dbReference type="EMBL" id="MDO3694033.1"/>
    </source>
</evidence>
<reference evidence="3" key="1">
    <citation type="submission" date="2023-07" db="EMBL/GenBank/DDBJ databases">
        <title>Wenyingzhuangia sp. chi5 genome sequencing and assembly.</title>
        <authorList>
            <person name="Park S."/>
        </authorList>
    </citation>
    <scope>NUCLEOTIDE SEQUENCE</scope>
    <source>
        <strain evidence="3">Chi5</strain>
    </source>
</reference>
<proteinExistence type="predicted"/>